<dbReference type="CDD" id="cd06186">
    <property type="entry name" value="NOX_Duox_like_FAD_NADP"/>
    <property type="match status" value="1"/>
</dbReference>
<protein>
    <recommendedName>
        <fullName evidence="3">ferric-chelate reductase (NADPH)</fullName>
        <ecNumber evidence="3">1.16.1.9</ecNumber>
    </recommendedName>
</protein>
<evidence type="ECO:0000256" key="3">
    <source>
        <dbReference type="ARBA" id="ARBA00012668"/>
    </source>
</evidence>
<evidence type="ECO:0000313" key="16">
    <source>
        <dbReference type="EMBL" id="KAJ9156232.1"/>
    </source>
</evidence>
<dbReference type="EMBL" id="JANBVO010000002">
    <property type="protein sequence ID" value="KAJ9156232.1"/>
    <property type="molecule type" value="Genomic_DNA"/>
</dbReference>
<dbReference type="InterPro" id="IPR013130">
    <property type="entry name" value="Fe3_Rdtase_TM_dom"/>
</dbReference>
<evidence type="ECO:0000313" key="17">
    <source>
        <dbReference type="Proteomes" id="UP001174694"/>
    </source>
</evidence>
<dbReference type="GO" id="GO:0052851">
    <property type="term" value="F:ferric-chelate reductase (NADPH) activity"/>
    <property type="evidence" value="ECO:0007669"/>
    <property type="project" value="UniProtKB-EC"/>
</dbReference>
<evidence type="ECO:0000256" key="14">
    <source>
        <dbReference type="SAM" id="Phobius"/>
    </source>
</evidence>
<evidence type="ECO:0000256" key="6">
    <source>
        <dbReference type="ARBA" id="ARBA00022692"/>
    </source>
</evidence>
<dbReference type="Gene3D" id="3.40.50.80">
    <property type="entry name" value="Nucleotide-binding domain of ferredoxin-NADP reductase (FNR) module"/>
    <property type="match status" value="1"/>
</dbReference>
<keyword evidence="6 14" id="KW-0812">Transmembrane</keyword>
<gene>
    <name evidence="16" type="ORF">NKR23_g909</name>
</gene>
<dbReference type="InterPro" id="IPR017927">
    <property type="entry name" value="FAD-bd_FR_type"/>
</dbReference>
<keyword evidence="9" id="KW-0560">Oxidoreductase</keyword>
<feature type="transmembrane region" description="Helical" evidence="14">
    <location>
        <begin position="177"/>
        <end position="202"/>
    </location>
</feature>
<comment type="caution">
    <text evidence="16">The sequence shown here is derived from an EMBL/GenBank/DDBJ whole genome shotgun (WGS) entry which is preliminary data.</text>
</comment>
<keyword evidence="17" id="KW-1185">Reference proteome</keyword>
<dbReference type="InterPro" id="IPR051410">
    <property type="entry name" value="Ferric/Cupric_Reductase"/>
</dbReference>
<name>A0AA38RZX9_9PEZI</name>
<dbReference type="InterPro" id="IPR013112">
    <property type="entry name" value="FAD-bd_8"/>
</dbReference>
<feature type="transmembrane region" description="Helical" evidence="14">
    <location>
        <begin position="282"/>
        <end position="303"/>
    </location>
</feature>
<dbReference type="Pfam" id="PF08022">
    <property type="entry name" value="FAD_binding_8"/>
    <property type="match status" value="1"/>
</dbReference>
<feature type="transmembrane region" description="Helical" evidence="14">
    <location>
        <begin position="309"/>
        <end position="328"/>
    </location>
</feature>
<evidence type="ECO:0000256" key="7">
    <source>
        <dbReference type="ARBA" id="ARBA00022982"/>
    </source>
</evidence>
<comment type="catalytic activity">
    <reaction evidence="12">
        <text>2 a Fe(II)-siderophore + NADP(+) + H(+) = 2 a Fe(III)-siderophore + NADPH</text>
        <dbReference type="Rhea" id="RHEA:28795"/>
        <dbReference type="Rhea" id="RHEA-COMP:11342"/>
        <dbReference type="Rhea" id="RHEA-COMP:11344"/>
        <dbReference type="ChEBI" id="CHEBI:15378"/>
        <dbReference type="ChEBI" id="CHEBI:29033"/>
        <dbReference type="ChEBI" id="CHEBI:29034"/>
        <dbReference type="ChEBI" id="CHEBI:57783"/>
        <dbReference type="ChEBI" id="CHEBI:58349"/>
        <dbReference type="EC" id="1.16.1.9"/>
    </reaction>
</comment>
<dbReference type="AlphaFoldDB" id="A0AA38RZX9"/>
<evidence type="ECO:0000256" key="12">
    <source>
        <dbReference type="ARBA" id="ARBA00048483"/>
    </source>
</evidence>
<feature type="region of interest" description="Disordered" evidence="13">
    <location>
        <begin position="560"/>
        <end position="583"/>
    </location>
</feature>
<feature type="compositionally biased region" description="Basic and acidic residues" evidence="13">
    <location>
        <begin position="560"/>
        <end position="573"/>
    </location>
</feature>
<keyword evidence="8 14" id="KW-1133">Transmembrane helix</keyword>
<dbReference type="Pfam" id="PF08030">
    <property type="entry name" value="NAD_binding_6"/>
    <property type="match status" value="1"/>
</dbReference>
<dbReference type="Proteomes" id="UP001174694">
    <property type="component" value="Unassembled WGS sequence"/>
</dbReference>
<comment type="subcellular location">
    <subcellularLocation>
        <location evidence="1">Cell membrane</location>
        <topology evidence="1">Multi-pass membrane protein</topology>
    </subcellularLocation>
</comment>
<dbReference type="SUPFAM" id="SSF52343">
    <property type="entry name" value="Ferredoxin reductase-like, C-terminal NADP-linked domain"/>
    <property type="match status" value="1"/>
</dbReference>
<keyword evidence="4" id="KW-0813">Transport</keyword>
<evidence type="ECO:0000256" key="10">
    <source>
        <dbReference type="ARBA" id="ARBA00023065"/>
    </source>
</evidence>
<feature type="transmembrane region" description="Helical" evidence="14">
    <location>
        <begin position="214"/>
        <end position="235"/>
    </location>
</feature>
<dbReference type="SUPFAM" id="SSF63380">
    <property type="entry name" value="Riboflavin synthase domain-like"/>
    <property type="match status" value="1"/>
</dbReference>
<dbReference type="GO" id="GO:0005886">
    <property type="term" value="C:plasma membrane"/>
    <property type="evidence" value="ECO:0007669"/>
    <property type="project" value="UniProtKB-SubCell"/>
</dbReference>
<evidence type="ECO:0000256" key="1">
    <source>
        <dbReference type="ARBA" id="ARBA00004651"/>
    </source>
</evidence>
<keyword evidence="11 14" id="KW-0472">Membrane</keyword>
<dbReference type="Pfam" id="PF01794">
    <property type="entry name" value="Ferric_reduct"/>
    <property type="match status" value="1"/>
</dbReference>
<keyword evidence="7" id="KW-0249">Electron transport</keyword>
<evidence type="ECO:0000259" key="15">
    <source>
        <dbReference type="PROSITE" id="PS51384"/>
    </source>
</evidence>
<dbReference type="InterPro" id="IPR039261">
    <property type="entry name" value="FNR_nucleotide-bd"/>
</dbReference>
<dbReference type="PANTHER" id="PTHR32361">
    <property type="entry name" value="FERRIC/CUPRIC REDUCTASE TRANSMEMBRANE COMPONENT"/>
    <property type="match status" value="1"/>
</dbReference>
<dbReference type="GO" id="GO:0006826">
    <property type="term" value="P:iron ion transport"/>
    <property type="evidence" value="ECO:0007669"/>
    <property type="project" value="TreeGrafter"/>
</dbReference>
<comment type="similarity">
    <text evidence="2">Belongs to the ferric reductase (FRE) family.</text>
</comment>
<proteinExistence type="inferred from homology"/>
<feature type="transmembrane region" description="Helical" evidence="14">
    <location>
        <begin position="69"/>
        <end position="88"/>
    </location>
</feature>
<dbReference type="SFLD" id="SFLDG01168">
    <property type="entry name" value="Ferric_reductase_subgroup_(FRE"/>
    <property type="match status" value="1"/>
</dbReference>
<organism evidence="16 17">
    <name type="scientific">Pleurostoma richardsiae</name>
    <dbReference type="NCBI Taxonomy" id="41990"/>
    <lineage>
        <taxon>Eukaryota</taxon>
        <taxon>Fungi</taxon>
        <taxon>Dikarya</taxon>
        <taxon>Ascomycota</taxon>
        <taxon>Pezizomycotina</taxon>
        <taxon>Sordariomycetes</taxon>
        <taxon>Sordariomycetidae</taxon>
        <taxon>Calosphaeriales</taxon>
        <taxon>Pleurostomataceae</taxon>
        <taxon>Pleurostoma</taxon>
    </lineage>
</organism>
<keyword evidence="5" id="KW-1003">Cell membrane</keyword>
<accession>A0AA38RZX9</accession>
<reference evidence="16" key="1">
    <citation type="submission" date="2022-07" db="EMBL/GenBank/DDBJ databases">
        <title>Fungi with potential for degradation of polypropylene.</title>
        <authorList>
            <person name="Gostincar C."/>
        </authorList>
    </citation>
    <scope>NUCLEOTIDE SEQUENCE</scope>
    <source>
        <strain evidence="16">EXF-13308</strain>
    </source>
</reference>
<dbReference type="InterPro" id="IPR013121">
    <property type="entry name" value="Fe_red_NAD-bd_6"/>
</dbReference>
<sequence>MDMSGTATNNTAYTGAVCMSITVVGNTTNLPLSDPFCNTDKCLAFKAAHAASQSAVSYYYQYHYGHFTTWYYLAVLGVAMAAYAARLYRNRRPPKAGPAGGTDGTTPLGYKVVALVRAVAYRSVGGVTAARFGLPALGMLVFLLLTWALFLAMTFWAHPYYRARRGYGSPPLGVRTGLMSTALTPVIVALAGKVNIVTWLTGISHERLNLVHRWASYVCLFLAVVHTVPFLVIAMRKCGYDGLRAQFYKPGALEYTGVPPLGMLVGLCTLTVPWIRHRFYQLFYRIHIPMYITYLGLLFWHTADEGDSWAYLWATLAVWLFSVLVRLFHKWQTFNVRRTWFSGFPAALQELPGDMTLVAVLVPRDLRWTPGQHCFVRMPHLSALQNHPYTIANLPSDTGGPDNGNKRSYGGDVHEMMFYVRAHRGLTRDLLRSVAAQAERDRCLSVHLDGPYGGIVDNLPILYQSLIFVAGGSGVSGCLPHMLHALRCMRTADTASGTMTAHIRLLWMVRHPDHVLWVLDQLRDARAAMADPEALQVDIYVTDTGPPKGGDEGAATLAEVSKEAGSRLDKEAASEGESEGESEWYGVPPGVLARVRDVGTLHRSRPYLPDLLRQLIIERRVCVFGCGPESLRLDLGNAVAQAQSKVLRGEADDIGLHTEKFGW</sequence>
<dbReference type="GO" id="GO:0006879">
    <property type="term" value="P:intracellular iron ion homeostasis"/>
    <property type="evidence" value="ECO:0007669"/>
    <property type="project" value="TreeGrafter"/>
</dbReference>
<feature type="domain" description="FAD-binding FR-type" evidence="15">
    <location>
        <begin position="338"/>
        <end position="458"/>
    </location>
</feature>
<dbReference type="PANTHER" id="PTHR32361:SF23">
    <property type="entry name" value="FERRIC-CHELATE REDUCTASE"/>
    <property type="match status" value="1"/>
</dbReference>
<dbReference type="SFLD" id="SFLDS00052">
    <property type="entry name" value="Ferric_Reductase_Domain"/>
    <property type="match status" value="1"/>
</dbReference>
<evidence type="ECO:0000256" key="4">
    <source>
        <dbReference type="ARBA" id="ARBA00022448"/>
    </source>
</evidence>
<evidence type="ECO:0000256" key="11">
    <source>
        <dbReference type="ARBA" id="ARBA00023136"/>
    </source>
</evidence>
<dbReference type="GO" id="GO:0015677">
    <property type="term" value="P:copper ion import"/>
    <property type="evidence" value="ECO:0007669"/>
    <property type="project" value="TreeGrafter"/>
</dbReference>
<evidence type="ECO:0000256" key="5">
    <source>
        <dbReference type="ARBA" id="ARBA00022475"/>
    </source>
</evidence>
<dbReference type="InterPro" id="IPR017938">
    <property type="entry name" value="Riboflavin_synthase-like_b-brl"/>
</dbReference>
<dbReference type="EC" id="1.16.1.9" evidence="3"/>
<evidence type="ECO:0000256" key="13">
    <source>
        <dbReference type="SAM" id="MobiDB-lite"/>
    </source>
</evidence>
<evidence type="ECO:0000256" key="2">
    <source>
        <dbReference type="ARBA" id="ARBA00006278"/>
    </source>
</evidence>
<dbReference type="PROSITE" id="PS51384">
    <property type="entry name" value="FAD_FR"/>
    <property type="match status" value="1"/>
</dbReference>
<evidence type="ECO:0000256" key="9">
    <source>
        <dbReference type="ARBA" id="ARBA00023002"/>
    </source>
</evidence>
<evidence type="ECO:0000256" key="8">
    <source>
        <dbReference type="ARBA" id="ARBA00022989"/>
    </source>
</evidence>
<feature type="transmembrane region" description="Helical" evidence="14">
    <location>
        <begin position="255"/>
        <end position="275"/>
    </location>
</feature>
<feature type="transmembrane region" description="Helical" evidence="14">
    <location>
        <begin position="132"/>
        <end position="157"/>
    </location>
</feature>
<keyword evidence="10" id="KW-0406">Ion transport</keyword>